<accession>A0A2B7WHL0</accession>
<sequence>MRLILGPLLASALCLAAASDISPRQYCGSDYEICVAEGANSASPPSIGPDMRELFVKMVESVDVTNPWKREIVQRGDIVARDELPSLCCKSGMECQLLKDYKIPFCWDRFTTNFYFVDGSYGSILTGLYNTSHDVVNLVSGDYTRSNGESGNIYEGHDFSKPNTSTMVLPPAWTSKGVGSAIPGSELGEGATYTTVISGTVKEPIIIPASTVAATTVSGSVIPGTTFPATTIPGTRITPTTLTTSGRGSAETEAPSKGAGSVMASIPRGFGRIAWCIVMFAASLLS</sequence>
<proteinExistence type="predicted"/>
<reference evidence="3 4" key="1">
    <citation type="submission" date="2017-10" db="EMBL/GenBank/DDBJ databases">
        <title>Comparative genomics in systemic dimorphic fungi from Ajellomycetaceae.</title>
        <authorList>
            <person name="Munoz J.F."/>
            <person name="Mcewen J.G."/>
            <person name="Clay O.K."/>
            <person name="Cuomo C.A."/>
        </authorList>
    </citation>
    <scope>NUCLEOTIDE SEQUENCE [LARGE SCALE GENOMIC DNA]</scope>
    <source>
        <strain evidence="3 4">UAMH5409</strain>
    </source>
</reference>
<evidence type="ECO:0000256" key="2">
    <source>
        <dbReference type="SAM" id="SignalP"/>
    </source>
</evidence>
<protein>
    <submittedName>
        <fullName evidence="3">Uncharacterized protein</fullName>
    </submittedName>
</protein>
<keyword evidence="2" id="KW-0732">Signal</keyword>
<dbReference type="Proteomes" id="UP000223968">
    <property type="component" value="Unassembled WGS sequence"/>
</dbReference>
<feature type="chain" id="PRO_5012089507" evidence="2">
    <location>
        <begin position="19"/>
        <end position="286"/>
    </location>
</feature>
<evidence type="ECO:0000313" key="4">
    <source>
        <dbReference type="Proteomes" id="UP000223968"/>
    </source>
</evidence>
<evidence type="ECO:0000313" key="3">
    <source>
        <dbReference type="EMBL" id="PGG96007.1"/>
    </source>
</evidence>
<evidence type="ECO:0000256" key="1">
    <source>
        <dbReference type="SAM" id="MobiDB-lite"/>
    </source>
</evidence>
<keyword evidence="4" id="KW-1185">Reference proteome</keyword>
<feature type="signal peptide" evidence="2">
    <location>
        <begin position="1"/>
        <end position="18"/>
    </location>
</feature>
<gene>
    <name evidence="3" type="ORF">AJ79_09774</name>
</gene>
<feature type="region of interest" description="Disordered" evidence="1">
    <location>
        <begin position="238"/>
        <end position="261"/>
    </location>
</feature>
<dbReference type="OrthoDB" id="3438781at2759"/>
<dbReference type="AlphaFoldDB" id="A0A2B7WHL0"/>
<name>A0A2B7WHL0_9EURO</name>
<feature type="compositionally biased region" description="Low complexity" evidence="1">
    <location>
        <begin position="238"/>
        <end position="249"/>
    </location>
</feature>
<organism evidence="3 4">
    <name type="scientific">Helicocarpus griseus UAMH5409</name>
    <dbReference type="NCBI Taxonomy" id="1447875"/>
    <lineage>
        <taxon>Eukaryota</taxon>
        <taxon>Fungi</taxon>
        <taxon>Dikarya</taxon>
        <taxon>Ascomycota</taxon>
        <taxon>Pezizomycotina</taxon>
        <taxon>Eurotiomycetes</taxon>
        <taxon>Eurotiomycetidae</taxon>
        <taxon>Onygenales</taxon>
        <taxon>Ajellomycetaceae</taxon>
        <taxon>Helicocarpus</taxon>
    </lineage>
</organism>
<comment type="caution">
    <text evidence="3">The sequence shown here is derived from an EMBL/GenBank/DDBJ whole genome shotgun (WGS) entry which is preliminary data.</text>
</comment>
<dbReference type="EMBL" id="PDNB01000300">
    <property type="protein sequence ID" value="PGG96007.1"/>
    <property type="molecule type" value="Genomic_DNA"/>
</dbReference>